<comment type="caution">
    <text evidence="9">The sequence shown here is derived from an EMBL/GenBank/DDBJ whole genome shotgun (WGS) entry which is preliminary data.</text>
</comment>
<evidence type="ECO:0000256" key="6">
    <source>
        <dbReference type="ARBA" id="ARBA00023157"/>
    </source>
</evidence>
<evidence type="ECO:0000256" key="3">
    <source>
        <dbReference type="ARBA" id="ARBA00022729"/>
    </source>
</evidence>
<dbReference type="PANTHER" id="PTHR22897">
    <property type="entry name" value="QUIESCIN Q6-RELATED SULFHYDRYL OXIDASE"/>
    <property type="match status" value="1"/>
</dbReference>
<dbReference type="AlphaFoldDB" id="A0A5N5SJ78"/>
<dbReference type="Gene3D" id="1.20.120.1960">
    <property type="entry name" value="QSOX sulfhydryl oxidase domain"/>
    <property type="match status" value="1"/>
</dbReference>
<comment type="cofactor">
    <cofactor evidence="1 7">
        <name>FAD</name>
        <dbReference type="ChEBI" id="CHEBI:57692"/>
    </cofactor>
</comment>
<dbReference type="GO" id="GO:0003756">
    <property type="term" value="F:protein disulfide isomerase activity"/>
    <property type="evidence" value="ECO:0007669"/>
    <property type="project" value="TreeGrafter"/>
</dbReference>
<dbReference type="GO" id="GO:0016971">
    <property type="term" value="F:flavin-dependent sulfhydryl oxidase activity"/>
    <property type="evidence" value="ECO:0007669"/>
    <property type="project" value="InterPro"/>
</dbReference>
<dbReference type="InterPro" id="IPR042568">
    <property type="entry name" value="QSOX_FAD-bd_sf"/>
</dbReference>
<dbReference type="Pfam" id="PF18371">
    <property type="entry name" value="FAD_SOX"/>
    <property type="match status" value="1"/>
</dbReference>
<evidence type="ECO:0000313" key="9">
    <source>
        <dbReference type="EMBL" id="KAB7493669.1"/>
    </source>
</evidence>
<keyword evidence="6" id="KW-1015">Disulfide bond</keyword>
<evidence type="ECO:0000259" key="8">
    <source>
        <dbReference type="PROSITE" id="PS51324"/>
    </source>
</evidence>
<reference evidence="9 10" key="1">
    <citation type="journal article" date="2019" name="PLoS Biol.">
        <title>Sex chromosomes control vertical transmission of feminizing Wolbachia symbionts in an isopod.</title>
        <authorList>
            <person name="Becking T."/>
            <person name="Chebbi M.A."/>
            <person name="Giraud I."/>
            <person name="Moumen B."/>
            <person name="Laverre T."/>
            <person name="Caubet Y."/>
            <person name="Peccoud J."/>
            <person name="Gilbert C."/>
            <person name="Cordaux R."/>
        </authorList>
    </citation>
    <scope>NUCLEOTIDE SEQUENCE [LARGE SCALE GENOMIC DNA]</scope>
    <source>
        <strain evidence="9">ANa2</strain>
        <tissue evidence="9">Whole body excluding digestive tract and cuticle</tissue>
    </source>
</reference>
<dbReference type="Pfam" id="PF04777">
    <property type="entry name" value="Evr1_Alr"/>
    <property type="match status" value="1"/>
</dbReference>
<dbReference type="InterPro" id="IPR017905">
    <property type="entry name" value="ERV/ALR_sulphydryl_oxidase"/>
</dbReference>
<dbReference type="GO" id="GO:0006457">
    <property type="term" value="P:protein folding"/>
    <property type="evidence" value="ECO:0007669"/>
    <property type="project" value="TreeGrafter"/>
</dbReference>
<protein>
    <recommendedName>
        <fullName evidence="7">Sulfhydryl oxidase</fullName>
        <ecNumber evidence="7">1.8.3.2</ecNumber>
    </recommendedName>
</protein>
<dbReference type="Gene3D" id="3.40.30.10">
    <property type="entry name" value="Glutaredoxin"/>
    <property type="match status" value="2"/>
</dbReference>
<dbReference type="Gene3D" id="1.20.120.310">
    <property type="entry name" value="ERV/ALR sulfhydryl oxidase domain"/>
    <property type="match status" value="1"/>
</dbReference>
<evidence type="ECO:0000256" key="7">
    <source>
        <dbReference type="RuleBase" id="RU371123"/>
    </source>
</evidence>
<dbReference type="InterPro" id="IPR040986">
    <property type="entry name" value="QSOX_FAD-bd_dom"/>
</dbReference>
<dbReference type="PROSITE" id="PS51324">
    <property type="entry name" value="ERV_ALR"/>
    <property type="match status" value="1"/>
</dbReference>
<evidence type="ECO:0000256" key="4">
    <source>
        <dbReference type="ARBA" id="ARBA00022827"/>
    </source>
</evidence>
<organism evidence="9 10">
    <name type="scientific">Armadillidium nasatum</name>
    <dbReference type="NCBI Taxonomy" id="96803"/>
    <lineage>
        <taxon>Eukaryota</taxon>
        <taxon>Metazoa</taxon>
        <taxon>Ecdysozoa</taxon>
        <taxon>Arthropoda</taxon>
        <taxon>Crustacea</taxon>
        <taxon>Multicrustacea</taxon>
        <taxon>Malacostraca</taxon>
        <taxon>Eumalacostraca</taxon>
        <taxon>Peracarida</taxon>
        <taxon>Isopoda</taxon>
        <taxon>Oniscidea</taxon>
        <taxon>Crinocheta</taxon>
        <taxon>Armadillidiidae</taxon>
        <taxon>Armadillidium</taxon>
    </lineage>
</organism>
<dbReference type="SUPFAM" id="SSF69000">
    <property type="entry name" value="FAD-dependent thiol oxidase"/>
    <property type="match status" value="1"/>
</dbReference>
<keyword evidence="2 7" id="KW-0285">Flavoprotein</keyword>
<keyword evidence="10" id="KW-1185">Reference proteome</keyword>
<keyword evidence="5 7" id="KW-0560">Oxidoreductase</keyword>
<dbReference type="EMBL" id="SEYY01025101">
    <property type="protein sequence ID" value="KAB7493669.1"/>
    <property type="molecule type" value="Genomic_DNA"/>
</dbReference>
<sequence length="498" mass="57063">MSRQMLSLDDRRYVWEVTQNKIRGSSWNHTIRVGVVNCIDSKNTRLCRFYEVESYPTIRLFNANLEKDDLGMTIKKASSEVLQEKIIQFLIDLQKKNLGAPNWVNLLPYSSKIESIFRNVPQLVKSAVLIVEKNDSLVGSHSILDLGLYETIYVRKIDAGSPALDYIEILDIPAVVVIDRETNKNHVLKGNATTREEITSMIMKEFGIVKEEPSKNISPEKDSSGKPPKGINNGTDQVYMVDIENALSNSLLNEVAVKKNITGVRYQALVNYIDILIRYLPTRPQVLNFLKNFQNHLKKHSYITGEQLVNVIRDLQSTTSVLPEKQQWKGCLGSKPTFRGFPCGLWVTFHTLTVNAVFREKDNPDYNPKDVIRGIHGYVKYFFTCDYCSTHFQEMYKKDAETFVQKPDDEIMWFWTSHNKVNMRLKNSASEDPYHPKQLFPTKKNCPTCYLSHDNSFHRENVKLYLKKLYNSTSISYDGVQALASIEDGKSTSGSADK</sequence>
<dbReference type="InterPro" id="IPR036774">
    <property type="entry name" value="ERV/ALR_sulphydryl_oxid_sf"/>
</dbReference>
<evidence type="ECO:0000256" key="1">
    <source>
        <dbReference type="ARBA" id="ARBA00001974"/>
    </source>
</evidence>
<dbReference type="Proteomes" id="UP000326759">
    <property type="component" value="Unassembled WGS sequence"/>
</dbReference>
<dbReference type="GO" id="GO:0000139">
    <property type="term" value="C:Golgi membrane"/>
    <property type="evidence" value="ECO:0007669"/>
    <property type="project" value="TreeGrafter"/>
</dbReference>
<dbReference type="PANTHER" id="PTHR22897:SF8">
    <property type="entry name" value="SULFHYDRYL OXIDASE"/>
    <property type="match status" value="1"/>
</dbReference>
<keyword evidence="3" id="KW-0732">Signal</keyword>
<dbReference type="OrthoDB" id="59470at2759"/>
<name>A0A5N5SJ78_9CRUS</name>
<feature type="domain" description="ERV/ALR sulfhydryl oxidase" evidence="8">
    <location>
        <begin position="334"/>
        <end position="439"/>
    </location>
</feature>
<comment type="catalytic activity">
    <reaction evidence="7">
        <text>2 R'C(R)SH + O2 = R'C(R)S-S(R)CR' + H2O2</text>
        <dbReference type="Rhea" id="RHEA:17357"/>
        <dbReference type="ChEBI" id="CHEBI:15379"/>
        <dbReference type="ChEBI" id="CHEBI:16240"/>
        <dbReference type="ChEBI" id="CHEBI:16520"/>
        <dbReference type="ChEBI" id="CHEBI:17412"/>
        <dbReference type="EC" id="1.8.3.2"/>
    </reaction>
</comment>
<evidence type="ECO:0000256" key="5">
    <source>
        <dbReference type="ARBA" id="ARBA00023002"/>
    </source>
</evidence>
<dbReference type="EC" id="1.8.3.2" evidence="7"/>
<proteinExistence type="predicted"/>
<accession>A0A5N5SJ78</accession>
<evidence type="ECO:0000313" key="10">
    <source>
        <dbReference type="Proteomes" id="UP000326759"/>
    </source>
</evidence>
<dbReference type="InterPro" id="IPR039798">
    <property type="entry name" value="Sulfhydryl_oxidase"/>
</dbReference>
<gene>
    <name evidence="9" type="primary">Qsox1_0</name>
    <name evidence="9" type="ORF">Anas_11765</name>
</gene>
<dbReference type="GO" id="GO:0005615">
    <property type="term" value="C:extracellular space"/>
    <property type="evidence" value="ECO:0007669"/>
    <property type="project" value="TreeGrafter"/>
</dbReference>
<keyword evidence="4 7" id="KW-0274">FAD</keyword>
<evidence type="ECO:0000256" key="2">
    <source>
        <dbReference type="ARBA" id="ARBA00022630"/>
    </source>
</evidence>